<evidence type="ECO:0000313" key="14">
    <source>
        <dbReference type="EMBL" id="ELU03401.1"/>
    </source>
</evidence>
<dbReference type="HAMAP" id="MF_00137">
    <property type="entry name" value="SAICAR_synth"/>
    <property type="match status" value="1"/>
</dbReference>
<dbReference type="GO" id="GO:0016831">
    <property type="term" value="F:carboxy-lyase activity"/>
    <property type="evidence" value="ECO:0007669"/>
    <property type="project" value="UniProtKB-KW"/>
</dbReference>
<dbReference type="PANTHER" id="PTHR43599:SF3">
    <property type="entry name" value="SI:DKEY-6E2.2"/>
    <property type="match status" value="1"/>
</dbReference>
<evidence type="ECO:0000256" key="8">
    <source>
        <dbReference type="ARBA" id="ARBA00022793"/>
    </source>
</evidence>
<dbReference type="SMART" id="SM01001">
    <property type="entry name" value="AIRC"/>
    <property type="match status" value="1"/>
</dbReference>
<evidence type="ECO:0000256" key="2">
    <source>
        <dbReference type="ARBA" id="ARBA00004747"/>
    </source>
</evidence>
<keyword evidence="7" id="KW-0658">Purine biosynthesis</keyword>
<comment type="similarity">
    <text evidence="4">In the N-terminal section; belongs to the SAICAR synthetase family.</text>
</comment>
<evidence type="ECO:0000256" key="10">
    <source>
        <dbReference type="ARBA" id="ARBA00023239"/>
    </source>
</evidence>
<dbReference type="FunFam" id="3.30.200.20:FF:000183">
    <property type="entry name" value="Probable multifunctional protein ADE2"/>
    <property type="match status" value="1"/>
</dbReference>
<dbReference type="HOGENOM" id="CLU_061495_1_0_1"/>
<evidence type="ECO:0000313" key="15">
    <source>
        <dbReference type="EnsemblMetazoa" id="CapteP168449"/>
    </source>
</evidence>
<keyword evidence="16" id="KW-1185">Reference proteome</keyword>
<evidence type="ECO:0000259" key="13">
    <source>
        <dbReference type="SMART" id="SM01001"/>
    </source>
</evidence>
<dbReference type="FunFam" id="3.40.50.1970:FF:000006">
    <property type="entry name" value="Probable multifunctional protein ADE2"/>
    <property type="match status" value="1"/>
</dbReference>
<accession>R7UBB7</accession>
<dbReference type="Pfam" id="PF01259">
    <property type="entry name" value="SAICAR_synt"/>
    <property type="match status" value="1"/>
</dbReference>
<reference evidence="16" key="1">
    <citation type="submission" date="2012-12" db="EMBL/GenBank/DDBJ databases">
        <authorList>
            <person name="Hellsten U."/>
            <person name="Grimwood J."/>
            <person name="Chapman J.A."/>
            <person name="Shapiro H."/>
            <person name="Aerts A."/>
            <person name="Otillar R.P."/>
            <person name="Terry A.Y."/>
            <person name="Boore J.L."/>
            <person name="Simakov O."/>
            <person name="Marletaz F."/>
            <person name="Cho S.-J."/>
            <person name="Edsinger-Gonzales E."/>
            <person name="Havlak P."/>
            <person name="Kuo D.-H."/>
            <person name="Larsson T."/>
            <person name="Lv J."/>
            <person name="Arendt D."/>
            <person name="Savage R."/>
            <person name="Osoegawa K."/>
            <person name="de Jong P."/>
            <person name="Lindberg D.R."/>
            <person name="Seaver E.C."/>
            <person name="Weisblat D.A."/>
            <person name="Putnam N.H."/>
            <person name="Grigoriev I.V."/>
            <person name="Rokhsar D.S."/>
        </authorList>
    </citation>
    <scope>NUCLEOTIDE SEQUENCE</scope>
    <source>
        <strain evidence="16">I ESC-2004</strain>
    </source>
</reference>
<dbReference type="InterPro" id="IPR018236">
    <property type="entry name" value="SAICAR_synthetase_CS"/>
</dbReference>
<evidence type="ECO:0000256" key="12">
    <source>
        <dbReference type="SAM" id="MobiDB-lite"/>
    </source>
</evidence>
<dbReference type="CDD" id="cd01416">
    <property type="entry name" value="SAICAR_synt_Ade5"/>
    <property type="match status" value="1"/>
</dbReference>
<dbReference type="GO" id="GO:0006189">
    <property type="term" value="P:'de novo' IMP biosynthetic process"/>
    <property type="evidence" value="ECO:0007669"/>
    <property type="project" value="UniProtKB-UniPathway"/>
</dbReference>
<organism evidence="14">
    <name type="scientific">Capitella teleta</name>
    <name type="common">Polychaete worm</name>
    <dbReference type="NCBI Taxonomy" id="283909"/>
    <lineage>
        <taxon>Eukaryota</taxon>
        <taxon>Metazoa</taxon>
        <taxon>Spiralia</taxon>
        <taxon>Lophotrochozoa</taxon>
        <taxon>Annelida</taxon>
        <taxon>Polychaeta</taxon>
        <taxon>Sedentaria</taxon>
        <taxon>Scolecida</taxon>
        <taxon>Capitellidae</taxon>
        <taxon>Capitella</taxon>
    </lineage>
</organism>
<dbReference type="GO" id="GO:0005524">
    <property type="term" value="F:ATP binding"/>
    <property type="evidence" value="ECO:0007669"/>
    <property type="project" value="UniProtKB-KW"/>
</dbReference>
<dbReference type="InterPro" id="IPR050089">
    <property type="entry name" value="SAICAR_synthetase"/>
</dbReference>
<keyword evidence="11" id="KW-0511">Multifunctional enzyme</keyword>
<keyword evidence="8" id="KW-0210">Decarboxylase</keyword>
<feature type="domain" description="PurE" evidence="13">
    <location>
        <begin position="278"/>
        <end position="425"/>
    </location>
</feature>
<comment type="similarity">
    <text evidence="3">In the C-terminal section; belongs to the AIR carboxylase family. Class II subfamily.</text>
</comment>
<dbReference type="STRING" id="283909.R7UBB7"/>
<dbReference type="Gene3D" id="3.30.200.20">
    <property type="entry name" value="Phosphorylase Kinase, domain 1"/>
    <property type="match status" value="1"/>
</dbReference>
<name>R7UBB7_CAPTE</name>
<dbReference type="Proteomes" id="UP000014760">
    <property type="component" value="Unassembled WGS sequence"/>
</dbReference>
<evidence type="ECO:0000256" key="1">
    <source>
        <dbReference type="ARBA" id="ARBA00004672"/>
    </source>
</evidence>
<dbReference type="OMA" id="WSDEQII"/>
<evidence type="ECO:0000256" key="11">
    <source>
        <dbReference type="ARBA" id="ARBA00023268"/>
    </source>
</evidence>
<comment type="pathway">
    <text evidence="2">Purine metabolism; IMP biosynthesis via de novo pathway; 5-amino-1-(5-phospho-D-ribosyl)imidazole-4-carboxylate from 5-amino-1-(5-phospho-D-ribosyl)imidazole (carboxylase route): step 1/1.</text>
</comment>
<dbReference type="GO" id="GO:0004639">
    <property type="term" value="F:phosphoribosylaminoimidazolesuccinocarboxamide synthase activity"/>
    <property type="evidence" value="ECO:0007669"/>
    <property type="project" value="InterPro"/>
</dbReference>
<dbReference type="InterPro" id="IPR028923">
    <property type="entry name" value="SAICAR_synt/ADE2_N"/>
</dbReference>
<dbReference type="Gene3D" id="3.30.470.20">
    <property type="entry name" value="ATP-grasp fold, B domain"/>
    <property type="match status" value="1"/>
</dbReference>
<comment type="pathway">
    <text evidence="1">Purine metabolism; IMP biosynthesis via de novo pathway; 5-amino-1-(5-phospho-D-ribosyl)imidazole-4-carboxamide from 5-amino-1-(5-phospho-D-ribosyl)imidazole-4-carboxylate: step 1/2.</text>
</comment>
<proteinExistence type="inferred from homology"/>
<dbReference type="InterPro" id="IPR000031">
    <property type="entry name" value="PurE_dom"/>
</dbReference>
<keyword evidence="9" id="KW-0067">ATP-binding</keyword>
<dbReference type="PANTHER" id="PTHR43599">
    <property type="entry name" value="MULTIFUNCTIONAL PROTEIN ADE2"/>
    <property type="match status" value="1"/>
</dbReference>
<reference evidence="14 16" key="2">
    <citation type="journal article" date="2013" name="Nature">
        <title>Insights into bilaterian evolution from three spiralian genomes.</title>
        <authorList>
            <person name="Simakov O."/>
            <person name="Marletaz F."/>
            <person name="Cho S.J."/>
            <person name="Edsinger-Gonzales E."/>
            <person name="Havlak P."/>
            <person name="Hellsten U."/>
            <person name="Kuo D.H."/>
            <person name="Larsson T."/>
            <person name="Lv J."/>
            <person name="Arendt D."/>
            <person name="Savage R."/>
            <person name="Osoegawa K."/>
            <person name="de Jong P."/>
            <person name="Grimwood J."/>
            <person name="Chapman J.A."/>
            <person name="Shapiro H."/>
            <person name="Aerts A."/>
            <person name="Otillar R.P."/>
            <person name="Terry A.Y."/>
            <person name="Boore J.L."/>
            <person name="Grigoriev I.V."/>
            <person name="Lindberg D.R."/>
            <person name="Seaver E.C."/>
            <person name="Weisblat D.A."/>
            <person name="Putnam N.H."/>
            <person name="Rokhsar D.S."/>
        </authorList>
    </citation>
    <scope>NUCLEOTIDE SEQUENCE</scope>
    <source>
        <strain evidence="14 16">I ESC-2004</strain>
    </source>
</reference>
<evidence type="ECO:0000256" key="4">
    <source>
        <dbReference type="ARBA" id="ARBA00011020"/>
    </source>
</evidence>
<feature type="region of interest" description="Disordered" evidence="12">
    <location>
        <begin position="1"/>
        <end position="22"/>
    </location>
</feature>
<evidence type="ECO:0000313" key="16">
    <source>
        <dbReference type="Proteomes" id="UP000014760"/>
    </source>
</evidence>
<dbReference type="Gene3D" id="3.40.50.1970">
    <property type="match status" value="1"/>
</dbReference>
<keyword evidence="5" id="KW-0436">Ligase</keyword>
<dbReference type="InterPro" id="IPR033626">
    <property type="entry name" value="PurE_classII"/>
</dbReference>
<dbReference type="SUPFAM" id="SSF52255">
    <property type="entry name" value="N5-CAIR mutase (phosphoribosylaminoimidazole carboxylase, PurE)"/>
    <property type="match status" value="1"/>
</dbReference>
<dbReference type="UniPathway" id="UPA00074">
    <property type="reaction ID" value="UER00130"/>
</dbReference>
<dbReference type="GO" id="GO:0005829">
    <property type="term" value="C:cytosol"/>
    <property type="evidence" value="ECO:0007669"/>
    <property type="project" value="TreeGrafter"/>
</dbReference>
<protein>
    <recommendedName>
        <fullName evidence="13">PurE domain-containing protein</fullName>
    </recommendedName>
</protein>
<dbReference type="SUPFAM" id="SSF56104">
    <property type="entry name" value="SAICAR synthase-like"/>
    <property type="match status" value="1"/>
</dbReference>
<gene>
    <name evidence="14" type="ORF">CAPTEDRAFT_168449</name>
</gene>
<dbReference type="EMBL" id="KB303198">
    <property type="protein sequence ID" value="ELU03401.1"/>
    <property type="molecule type" value="Genomic_DNA"/>
</dbReference>
<dbReference type="FunCoup" id="R7UBB7">
    <property type="interactions" value="1444"/>
</dbReference>
<sequence length="435" mass="47764">MSANGQSEPRKGSLGDIPPPTLGEKIIEGKTKAVYNIVDSPGLVFIKSKDKITAQDGAKSHDLAGKAAISTSTATKIFNILSKSGVKNHFVRQHDDTSFIARKCDMIPIEWVTRRVATGSFLKRNEGVKEGFRFNPPKLEFFYKDDANHDPQWSREQILENKLVCGGVTIGEHEVDILSRTTICVFEILEKAWASVDCALVDMKIEFGVDMETGEVILSDIIDSDSWRLWNHNDSRLKLSKQVYRDAQNVTGEVLQQVKLNFQWVADKADLLFEQPPGRVVVFMGSPSDKDHCVKIRDCCSALGVPCHLRVSSAHKGTEETLGILAQYEGDGIPTVFIAVAGRSNGLGPVLSGNASWPVINCPPISADWGAEDVWSSLRLPSGLGCSTVIYPEAAALQAAQILGLHNHIIWARLRAKALNTWIGLKVADKHIQEA</sequence>
<dbReference type="FunFam" id="3.30.470.20:FF:000020">
    <property type="entry name" value="Probable multifunctional protein ADE2"/>
    <property type="match status" value="1"/>
</dbReference>
<evidence type="ECO:0000256" key="6">
    <source>
        <dbReference type="ARBA" id="ARBA00022741"/>
    </source>
</evidence>
<dbReference type="PROSITE" id="PS01058">
    <property type="entry name" value="SAICAR_SYNTHETASE_2"/>
    <property type="match status" value="1"/>
</dbReference>
<dbReference type="PROSITE" id="PS01057">
    <property type="entry name" value="SAICAR_SYNTHETASE_1"/>
    <property type="match status" value="1"/>
</dbReference>
<evidence type="ECO:0000256" key="3">
    <source>
        <dbReference type="ARBA" id="ARBA00010478"/>
    </source>
</evidence>
<keyword evidence="6" id="KW-0547">Nucleotide-binding</keyword>
<dbReference type="HAMAP" id="MF_02045">
    <property type="entry name" value="PurE_classII"/>
    <property type="match status" value="1"/>
</dbReference>
<dbReference type="EMBL" id="AMQN01008468">
    <property type="status" value="NOT_ANNOTATED_CDS"/>
    <property type="molecule type" value="Genomic_DNA"/>
</dbReference>
<reference evidence="15" key="3">
    <citation type="submission" date="2015-06" db="UniProtKB">
        <authorList>
            <consortium name="EnsemblMetazoa"/>
        </authorList>
    </citation>
    <scope>IDENTIFICATION</scope>
</reference>
<evidence type="ECO:0000256" key="5">
    <source>
        <dbReference type="ARBA" id="ARBA00022598"/>
    </source>
</evidence>
<evidence type="ECO:0000256" key="7">
    <source>
        <dbReference type="ARBA" id="ARBA00022755"/>
    </source>
</evidence>
<dbReference type="Pfam" id="PF00731">
    <property type="entry name" value="AIRC"/>
    <property type="match status" value="1"/>
</dbReference>
<dbReference type="OrthoDB" id="9991235at2759"/>
<keyword evidence="10" id="KW-0456">Lyase</keyword>
<dbReference type="AlphaFoldDB" id="R7UBB7"/>
<evidence type="ECO:0000256" key="9">
    <source>
        <dbReference type="ARBA" id="ARBA00022840"/>
    </source>
</evidence>
<dbReference type="EnsemblMetazoa" id="CapteT168449">
    <property type="protein sequence ID" value="CapteP168449"/>
    <property type="gene ID" value="CapteG168449"/>
</dbReference>